<evidence type="ECO:0000256" key="1">
    <source>
        <dbReference type="ARBA" id="ARBA00023015"/>
    </source>
</evidence>
<feature type="domain" description="HTH araC/xylS-type" evidence="4">
    <location>
        <begin position="232"/>
        <end position="330"/>
    </location>
</feature>
<protein>
    <submittedName>
        <fullName evidence="5">AraC family transcriptional regulator</fullName>
    </submittedName>
</protein>
<keyword evidence="1" id="KW-0805">Transcription regulation</keyword>
<name>A0ABU6K0Y7_9RHOO</name>
<evidence type="ECO:0000313" key="5">
    <source>
        <dbReference type="EMBL" id="MEC5385448.1"/>
    </source>
</evidence>
<dbReference type="InterPro" id="IPR009057">
    <property type="entry name" value="Homeodomain-like_sf"/>
</dbReference>
<dbReference type="PROSITE" id="PS00041">
    <property type="entry name" value="HTH_ARAC_FAMILY_1"/>
    <property type="match status" value="1"/>
</dbReference>
<dbReference type="SUPFAM" id="SSF46689">
    <property type="entry name" value="Homeodomain-like"/>
    <property type="match status" value="2"/>
</dbReference>
<dbReference type="PANTHER" id="PTHR47893">
    <property type="entry name" value="REGULATORY PROTEIN PCHR"/>
    <property type="match status" value="1"/>
</dbReference>
<dbReference type="PANTHER" id="PTHR47893:SF1">
    <property type="entry name" value="REGULATORY PROTEIN PCHR"/>
    <property type="match status" value="1"/>
</dbReference>
<dbReference type="Pfam" id="PF12833">
    <property type="entry name" value="HTH_18"/>
    <property type="match status" value="1"/>
</dbReference>
<evidence type="ECO:0000313" key="6">
    <source>
        <dbReference type="Proteomes" id="UP001331561"/>
    </source>
</evidence>
<dbReference type="Proteomes" id="UP001331561">
    <property type="component" value="Unassembled WGS sequence"/>
</dbReference>
<dbReference type="InterPro" id="IPR018060">
    <property type="entry name" value="HTH_AraC"/>
</dbReference>
<dbReference type="PROSITE" id="PS01124">
    <property type="entry name" value="HTH_ARAC_FAMILY_2"/>
    <property type="match status" value="1"/>
</dbReference>
<dbReference type="EMBL" id="JAYXHS010000001">
    <property type="protein sequence ID" value="MEC5385448.1"/>
    <property type="molecule type" value="Genomic_DNA"/>
</dbReference>
<accession>A0ABU6K0Y7</accession>
<evidence type="ECO:0000256" key="2">
    <source>
        <dbReference type="ARBA" id="ARBA00023125"/>
    </source>
</evidence>
<keyword evidence="6" id="KW-1185">Reference proteome</keyword>
<dbReference type="SMART" id="SM00342">
    <property type="entry name" value="HTH_ARAC"/>
    <property type="match status" value="1"/>
</dbReference>
<keyword evidence="3" id="KW-0804">Transcription</keyword>
<comment type="caution">
    <text evidence="5">The sequence shown here is derived from an EMBL/GenBank/DDBJ whole genome shotgun (WGS) entry which is preliminary data.</text>
</comment>
<evidence type="ECO:0000259" key="4">
    <source>
        <dbReference type="PROSITE" id="PS01124"/>
    </source>
</evidence>
<organism evidence="5 6">
    <name type="scientific">Uliginosibacterium silvisoli</name>
    <dbReference type="NCBI Taxonomy" id="3114758"/>
    <lineage>
        <taxon>Bacteria</taxon>
        <taxon>Pseudomonadati</taxon>
        <taxon>Pseudomonadota</taxon>
        <taxon>Betaproteobacteria</taxon>
        <taxon>Rhodocyclales</taxon>
        <taxon>Zoogloeaceae</taxon>
        <taxon>Uliginosibacterium</taxon>
    </lineage>
</organism>
<keyword evidence="2" id="KW-0238">DNA-binding</keyword>
<sequence length="331" mass="36173">MRLLPESTLDNAAHSNSVNREQLIAAVAPHRPHYRVERPDVASNVAILSGHFRIDCLREGLRTKCVDVVDLYDMRTEATLEEGLSLVVLVAGHAQACFGSKPVVLGASGQPDGALIALAEPEQFVRHSRRGNHERKVVVTMSPAWLDASGLDADGLASFRRHHLNVHRWRPSTRATTIAQQMIHPPVFSAALQHLYIESRALELVTESFVDLFTPPPEDNNKLAPRVRARITALCEWLDSGAADDLDLAAIARHAGLNASSLQQQFHAIQGMSIFAYQRSRRLDAARTALARDGLSVTQAAELAGYSSAANFATAFRRRFGVSPSTAARAK</sequence>
<gene>
    <name evidence="5" type="ORF">VVD49_06910</name>
</gene>
<dbReference type="RefSeq" id="WP_327598403.1">
    <property type="nucleotide sequence ID" value="NZ_JAYXHS010000001.1"/>
</dbReference>
<reference evidence="5 6" key="1">
    <citation type="submission" date="2024-01" db="EMBL/GenBank/DDBJ databases">
        <title>Uliginosibacterium soil sp. nov.</title>
        <authorList>
            <person name="Lv Y."/>
        </authorList>
    </citation>
    <scope>NUCLEOTIDE SEQUENCE [LARGE SCALE GENOMIC DNA]</scope>
    <source>
        <strain evidence="5 6">H3</strain>
    </source>
</reference>
<dbReference type="Gene3D" id="1.10.10.60">
    <property type="entry name" value="Homeodomain-like"/>
    <property type="match status" value="1"/>
</dbReference>
<dbReference type="InterPro" id="IPR053142">
    <property type="entry name" value="PchR_regulatory_protein"/>
</dbReference>
<dbReference type="InterPro" id="IPR018062">
    <property type="entry name" value="HTH_AraC-typ_CS"/>
</dbReference>
<proteinExistence type="predicted"/>
<evidence type="ECO:0000256" key="3">
    <source>
        <dbReference type="ARBA" id="ARBA00023163"/>
    </source>
</evidence>